<protein>
    <submittedName>
        <fullName evidence="3">Uncharacterized protein</fullName>
    </submittedName>
</protein>
<keyword evidence="2" id="KW-0732">Signal</keyword>
<evidence type="ECO:0000256" key="2">
    <source>
        <dbReference type="SAM" id="SignalP"/>
    </source>
</evidence>
<feature type="signal peptide" evidence="2">
    <location>
        <begin position="1"/>
        <end position="26"/>
    </location>
</feature>
<accession>A0A0K0DUT5</accession>
<feature type="compositionally biased region" description="Low complexity" evidence="1">
    <location>
        <begin position="167"/>
        <end position="202"/>
    </location>
</feature>
<dbReference type="AlphaFoldDB" id="A0A0K0DUT5"/>
<proteinExistence type="predicted"/>
<sequence length="217" mass="25569">MKFLHLFIGINLIKLLSSFWWGCCNGCSGCNGMAYQPTYSYLNFPIFQRIPNQQIQDDSTNPLIILHRKTIIKEVPYEDESEEERPRYISKARRLRPRYESEYEPESYVPPKPVEKIIYVQQPSPNYNVYTTPQPPLYMPQGGNINMGQSETSYIPQQYQQIVPQNSYQQPQNSYQQPQNTYQQPQNSYQQPSQSYQNSPQTMMQNGNQQLKKKYIL</sequence>
<name>A0A0K0DUT5_STRER</name>
<reference evidence="3" key="1">
    <citation type="submission" date="2015-08" db="UniProtKB">
        <authorList>
            <consortium name="WormBaseParasite"/>
        </authorList>
    </citation>
    <scope>IDENTIFICATION</scope>
</reference>
<evidence type="ECO:0000313" key="3">
    <source>
        <dbReference type="WBParaSite" id="SSTP_0000100200.1"/>
    </source>
</evidence>
<dbReference type="WBParaSite" id="SSTP_0000100200.1">
    <property type="protein sequence ID" value="SSTP_0000100200.1"/>
    <property type="gene ID" value="SSTP_0000100200"/>
</dbReference>
<evidence type="ECO:0000256" key="1">
    <source>
        <dbReference type="SAM" id="MobiDB-lite"/>
    </source>
</evidence>
<feature type="region of interest" description="Disordered" evidence="1">
    <location>
        <begin position="167"/>
        <end position="217"/>
    </location>
</feature>
<organism evidence="3">
    <name type="scientific">Strongyloides stercoralis</name>
    <name type="common">Threadworm</name>
    <dbReference type="NCBI Taxonomy" id="6248"/>
    <lineage>
        <taxon>Eukaryota</taxon>
        <taxon>Metazoa</taxon>
        <taxon>Ecdysozoa</taxon>
        <taxon>Nematoda</taxon>
        <taxon>Chromadorea</taxon>
        <taxon>Rhabditida</taxon>
        <taxon>Tylenchina</taxon>
        <taxon>Panagrolaimomorpha</taxon>
        <taxon>Strongyloidoidea</taxon>
        <taxon>Strongyloididae</taxon>
        <taxon>Strongyloides</taxon>
    </lineage>
</organism>
<feature type="chain" id="PRO_5005327225" evidence="2">
    <location>
        <begin position="27"/>
        <end position="217"/>
    </location>
</feature>